<name>A0AAW0TJL4_SCYPA</name>
<evidence type="ECO:0000256" key="9">
    <source>
        <dbReference type="PROSITE-ProRule" id="PRU10060"/>
    </source>
</evidence>
<dbReference type="EMBL" id="JARAKH010000030">
    <property type="protein sequence ID" value="KAK8387303.1"/>
    <property type="molecule type" value="Genomic_DNA"/>
</dbReference>
<proteinExistence type="inferred from homology"/>
<evidence type="ECO:0000256" key="6">
    <source>
        <dbReference type="ARBA" id="ARBA00023295"/>
    </source>
</evidence>
<evidence type="ECO:0000313" key="12">
    <source>
        <dbReference type="EMBL" id="KAK8387303.1"/>
    </source>
</evidence>
<feature type="domain" description="Glycoside hydrolase family 9" evidence="11">
    <location>
        <begin position="685"/>
        <end position="1112"/>
    </location>
</feature>
<evidence type="ECO:0000256" key="8">
    <source>
        <dbReference type="PROSITE-ProRule" id="PRU10059"/>
    </source>
</evidence>
<dbReference type="PROSITE" id="PS00592">
    <property type="entry name" value="GH9_2"/>
    <property type="match status" value="1"/>
</dbReference>
<feature type="active site" evidence="9">
    <location>
        <position position="544"/>
    </location>
</feature>
<feature type="active site" evidence="8">
    <location>
        <position position="489"/>
    </location>
</feature>
<dbReference type="Gene3D" id="1.50.10.10">
    <property type="match status" value="2"/>
</dbReference>
<comment type="caution">
    <text evidence="12">The sequence shown here is derived from an EMBL/GenBank/DDBJ whole genome shotgun (WGS) entry which is preliminary data.</text>
</comment>
<reference evidence="12 13" key="1">
    <citation type="submission" date="2023-03" db="EMBL/GenBank/DDBJ databases">
        <title>High-quality genome of Scylla paramamosain provides insights in environmental adaptation.</title>
        <authorList>
            <person name="Zhang L."/>
        </authorList>
    </citation>
    <scope>NUCLEOTIDE SEQUENCE [LARGE SCALE GENOMIC DNA]</scope>
    <source>
        <strain evidence="12">LZ_2023a</strain>
        <tissue evidence="12">Muscle</tissue>
    </source>
</reference>
<sequence length="1120" mass="124686">MHITEGRTHLCSWVYYVAHTPTGCLLWAAMGVSAERCAVITFDHEWDGNYVANFISQSEIPFKGLDALFTFDHLVKSVSNWGGSADVIDMHVRMYNDGPFVKTGAYCTFGFQVSYFGDIRPEVIAIDMNGQDACVKPWRWDSALNDGADVGHDLTGGYYDAGDHVKFGFPMAVTTTVLAWGLIDTNKQVKGHSVDTHSHTRQTEYARAAVKWATDYFLKAHTAEYELLWTAALANHITALYCTGQVGKGSDDHAFWGRPEDMYMKRPAYKIGKENPGTELACETAAVLTAASIVFEGVDDEYYAKLREVAKKLYAFGDEHRLEYHLSIIDAEPFYRSWSGYGDELLWGALWLYRATGDEAYLTKAQEVWDEFSLGEKGEQFSRDDKKAGAYALGSMVDSNNTQYAAALKEFLRHVREDSKYGLVFLDMWGADRHAVNVAFLTLWASKYGDPADEAINLLWAVSQMNYILGDTGRSFVVGFGVNPPQRPHHRSSSCPIPPDSCFLNSWGQTQPGPNAHILYGALVGGPAEDSTYEDDREDYVHNEVACDYNAAYTGVGAQRCDVISIVEKSSNSYAAKFTSQTEFPFVGVNVVFTFDHPVTSVTNHNGKSEMIDDMHVRMTDEYLFVETGVFVHFSFEVFHSGDTQPEVIAVDLNGQDACDGSITWTTDIPFINPCEETGMAPYDYAQALCMSFLFYEAQRSGVLPPDQRVKPWRWDSALNDGADVGHDLTGGYYDGGDHVKFGFPMAATTTLLAWGLIDFPMGYEQTGQTEYARAAVKWATDYFLKAHTAEYELYGQVGKGLVDHAFWCRPEDMLMERPAYKIDREHPGTELACETAAALAAASIVFKGVDDKYSEELLEVARELYAFGDEYRLEYHLSITDVTDFYKSFNGYGDELLWGALWMYRATGEEVYLSKAQEVWDEFGFDEEIGGFGWDDKSAGAYALGSMMGVENPQYTASLNEYLRHVKEDFPYTPGGLVFLGMWGSNRHAANAAFLALWAAKYGDPNERESHVVWAASQIDFILGSSGHSFVVGFGVDPPIRAHHRGSSCPNPPDSCAQNNWGYEQPGPNPHVLHGAIVGGPAEDGTWQDDRSDYVRNEVACDYNAAYTGALVAIIEMKN</sequence>
<dbReference type="Pfam" id="PF00759">
    <property type="entry name" value="Glyco_hydro_9"/>
    <property type="match status" value="2"/>
</dbReference>
<dbReference type="GO" id="GO:0030245">
    <property type="term" value="P:cellulose catabolic process"/>
    <property type="evidence" value="ECO:0007669"/>
    <property type="project" value="UniProtKB-KW"/>
</dbReference>
<evidence type="ECO:0000259" key="11">
    <source>
        <dbReference type="Pfam" id="PF00759"/>
    </source>
</evidence>
<feature type="active site" evidence="9">
    <location>
        <position position="1090"/>
    </location>
</feature>
<keyword evidence="5 8" id="KW-0119">Carbohydrate metabolism</keyword>
<organism evidence="12 13">
    <name type="scientific">Scylla paramamosain</name>
    <name type="common">Mud crab</name>
    <dbReference type="NCBI Taxonomy" id="85552"/>
    <lineage>
        <taxon>Eukaryota</taxon>
        <taxon>Metazoa</taxon>
        <taxon>Ecdysozoa</taxon>
        <taxon>Arthropoda</taxon>
        <taxon>Crustacea</taxon>
        <taxon>Multicrustacea</taxon>
        <taxon>Malacostraca</taxon>
        <taxon>Eumalacostraca</taxon>
        <taxon>Eucarida</taxon>
        <taxon>Decapoda</taxon>
        <taxon>Pleocyemata</taxon>
        <taxon>Brachyura</taxon>
        <taxon>Eubrachyura</taxon>
        <taxon>Portunoidea</taxon>
        <taxon>Portunidae</taxon>
        <taxon>Portuninae</taxon>
        <taxon>Scylla</taxon>
    </lineage>
</organism>
<feature type="domain" description="Glycoside hydrolase family 9" evidence="11">
    <location>
        <begin position="137"/>
        <end position="556"/>
    </location>
</feature>
<evidence type="ECO:0000313" key="13">
    <source>
        <dbReference type="Proteomes" id="UP001487740"/>
    </source>
</evidence>
<dbReference type="InterPro" id="IPR012341">
    <property type="entry name" value="6hp_glycosidase-like_sf"/>
</dbReference>
<dbReference type="InterPro" id="IPR001701">
    <property type="entry name" value="Glyco_hydro_9"/>
</dbReference>
<dbReference type="InterPro" id="IPR033126">
    <property type="entry name" value="Glyco_hydro_9_Asp/Glu_AS"/>
</dbReference>
<keyword evidence="4 10" id="KW-0136">Cellulose degradation</keyword>
<evidence type="ECO:0000256" key="10">
    <source>
        <dbReference type="RuleBase" id="RU361166"/>
    </source>
</evidence>
<keyword evidence="7 8" id="KW-0624">Polysaccharide degradation</keyword>
<dbReference type="SUPFAM" id="SSF48208">
    <property type="entry name" value="Six-hairpin glycosidases"/>
    <property type="match status" value="2"/>
</dbReference>
<dbReference type="EC" id="3.2.1.4" evidence="10"/>
<protein>
    <recommendedName>
        <fullName evidence="10">Endoglucanase</fullName>
        <ecNumber evidence="10">3.2.1.4</ecNumber>
    </recommendedName>
</protein>
<dbReference type="Proteomes" id="UP001487740">
    <property type="component" value="Unassembled WGS sequence"/>
</dbReference>
<feature type="active site" evidence="9">
    <location>
        <position position="1099"/>
    </location>
</feature>
<dbReference type="InterPro" id="IPR018221">
    <property type="entry name" value="Glyco_hydro_9_His_AS"/>
</dbReference>
<dbReference type="AlphaFoldDB" id="A0AAW0TJL4"/>
<gene>
    <name evidence="12" type="ORF">O3P69_018115</name>
</gene>
<evidence type="ECO:0000256" key="4">
    <source>
        <dbReference type="ARBA" id="ARBA00023001"/>
    </source>
</evidence>
<dbReference type="GO" id="GO:0008810">
    <property type="term" value="F:cellulase activity"/>
    <property type="evidence" value="ECO:0007669"/>
    <property type="project" value="UniProtKB-EC"/>
</dbReference>
<keyword evidence="13" id="KW-1185">Reference proteome</keyword>
<dbReference type="PANTHER" id="PTHR22298">
    <property type="entry name" value="ENDO-1,4-BETA-GLUCANASE"/>
    <property type="match status" value="1"/>
</dbReference>
<dbReference type="InterPro" id="IPR008928">
    <property type="entry name" value="6-hairpin_glycosidase_sf"/>
</dbReference>
<comment type="catalytic activity">
    <reaction evidence="1 10">
        <text>Endohydrolysis of (1-&gt;4)-beta-D-glucosidic linkages in cellulose, lichenin and cereal beta-D-glucans.</text>
        <dbReference type="EC" id="3.2.1.4"/>
    </reaction>
</comment>
<keyword evidence="3 8" id="KW-0378">Hydrolase</keyword>
<evidence type="ECO:0000256" key="2">
    <source>
        <dbReference type="ARBA" id="ARBA00007072"/>
    </source>
</evidence>
<evidence type="ECO:0000256" key="5">
    <source>
        <dbReference type="ARBA" id="ARBA00023277"/>
    </source>
</evidence>
<feature type="active site" evidence="9">
    <location>
        <position position="535"/>
    </location>
</feature>
<accession>A0AAW0TJL4</accession>
<comment type="similarity">
    <text evidence="2 8 10">Belongs to the glycosyl hydrolase 9 (cellulase E) family.</text>
</comment>
<evidence type="ECO:0000256" key="3">
    <source>
        <dbReference type="ARBA" id="ARBA00022801"/>
    </source>
</evidence>
<keyword evidence="6 8" id="KW-0326">Glycosidase</keyword>
<dbReference type="PROSITE" id="PS00698">
    <property type="entry name" value="GH9_3"/>
    <property type="match status" value="2"/>
</dbReference>
<evidence type="ECO:0000256" key="1">
    <source>
        <dbReference type="ARBA" id="ARBA00000966"/>
    </source>
</evidence>
<evidence type="ECO:0000256" key="7">
    <source>
        <dbReference type="ARBA" id="ARBA00023326"/>
    </source>
</evidence>